<dbReference type="Proteomes" id="UP000444721">
    <property type="component" value="Unassembled WGS sequence"/>
</dbReference>
<sequence>MNMRTLLMASLVPASVVGMFWGLSKLKHAGNDWMEKKAREDPLFAIFKENKERVDAGLPPLRPEEVPQDIQKIYRNYFDKEFQRYERNKFAQEDEE</sequence>
<dbReference type="VEuPathDB" id="AmoebaDB:FDP41_002180"/>
<dbReference type="VEuPathDB" id="AmoebaDB:NfTy_034880"/>
<accession>A0A6A5BZV5</accession>
<keyword evidence="3" id="KW-1185">Reference proteome</keyword>
<feature type="chain" id="PRO_5025671654" evidence="1">
    <location>
        <begin position="19"/>
        <end position="96"/>
    </location>
</feature>
<dbReference type="OrthoDB" id="10309923at2759"/>
<keyword evidence="1" id="KW-0732">Signal</keyword>
<organism evidence="2 3">
    <name type="scientific">Naegleria fowleri</name>
    <name type="common">Brain eating amoeba</name>
    <dbReference type="NCBI Taxonomy" id="5763"/>
    <lineage>
        <taxon>Eukaryota</taxon>
        <taxon>Discoba</taxon>
        <taxon>Heterolobosea</taxon>
        <taxon>Tetramitia</taxon>
        <taxon>Eutetramitia</taxon>
        <taxon>Vahlkampfiidae</taxon>
        <taxon>Naegleria</taxon>
    </lineage>
</organism>
<name>A0A6A5BZV5_NAEFO</name>
<protein>
    <submittedName>
        <fullName evidence="2">Uncharacterized protein</fullName>
    </submittedName>
</protein>
<dbReference type="AlphaFoldDB" id="A0A6A5BZV5"/>
<comment type="caution">
    <text evidence="2">The sequence shown here is derived from an EMBL/GenBank/DDBJ whole genome shotgun (WGS) entry which is preliminary data.</text>
</comment>
<dbReference type="RefSeq" id="XP_044563823.1">
    <property type="nucleotide sequence ID" value="XM_044705347.1"/>
</dbReference>
<evidence type="ECO:0000313" key="3">
    <source>
        <dbReference type="Proteomes" id="UP000444721"/>
    </source>
</evidence>
<dbReference type="GeneID" id="68109398"/>
<gene>
    <name evidence="2" type="ORF">FDP41_002180</name>
</gene>
<feature type="signal peptide" evidence="1">
    <location>
        <begin position="1"/>
        <end position="18"/>
    </location>
</feature>
<dbReference type="OMA" id="KHAGNDW"/>
<reference evidence="2 3" key="1">
    <citation type="journal article" date="2019" name="Sci. Rep.">
        <title>Nanopore sequencing improves the draft genome of the human pathogenic amoeba Naegleria fowleri.</title>
        <authorList>
            <person name="Liechti N."/>
            <person name="Schurch N."/>
            <person name="Bruggmann R."/>
            <person name="Wittwer M."/>
        </authorList>
    </citation>
    <scope>NUCLEOTIDE SEQUENCE [LARGE SCALE GENOMIC DNA]</scope>
    <source>
        <strain evidence="2 3">ATCC 30894</strain>
    </source>
</reference>
<evidence type="ECO:0000256" key="1">
    <source>
        <dbReference type="SAM" id="SignalP"/>
    </source>
</evidence>
<dbReference type="EMBL" id="VFQX01000028">
    <property type="protein sequence ID" value="KAF0979110.1"/>
    <property type="molecule type" value="Genomic_DNA"/>
</dbReference>
<evidence type="ECO:0000313" key="2">
    <source>
        <dbReference type="EMBL" id="KAF0979110.1"/>
    </source>
</evidence>
<proteinExistence type="predicted"/>